<proteinExistence type="predicted"/>
<evidence type="ECO:0000259" key="1">
    <source>
        <dbReference type="PROSITE" id="PS50943"/>
    </source>
</evidence>
<dbReference type="Proteomes" id="UP001302222">
    <property type="component" value="Unassembled WGS sequence"/>
</dbReference>
<gene>
    <name evidence="2" type="ORF">VB798_15390</name>
</gene>
<dbReference type="PROSITE" id="PS50943">
    <property type="entry name" value="HTH_CROC1"/>
    <property type="match status" value="1"/>
</dbReference>
<organism evidence="2 3">
    <name type="scientific">Arcicella lustrica</name>
    <dbReference type="NCBI Taxonomy" id="2984196"/>
    <lineage>
        <taxon>Bacteria</taxon>
        <taxon>Pseudomonadati</taxon>
        <taxon>Bacteroidota</taxon>
        <taxon>Cytophagia</taxon>
        <taxon>Cytophagales</taxon>
        <taxon>Flectobacillaceae</taxon>
        <taxon>Arcicella</taxon>
    </lineage>
</organism>
<evidence type="ECO:0000313" key="2">
    <source>
        <dbReference type="EMBL" id="MEA5427976.1"/>
    </source>
</evidence>
<protein>
    <submittedName>
        <fullName evidence="2">Helix-turn-helix transcriptional regulator</fullName>
    </submittedName>
</protein>
<dbReference type="Gene3D" id="1.10.260.40">
    <property type="entry name" value="lambda repressor-like DNA-binding domains"/>
    <property type="match status" value="1"/>
</dbReference>
<dbReference type="EMBL" id="JAYGIM010000011">
    <property type="protein sequence ID" value="MEA5427976.1"/>
    <property type="molecule type" value="Genomic_DNA"/>
</dbReference>
<dbReference type="RefSeq" id="WP_323259873.1">
    <property type="nucleotide sequence ID" value="NZ_JAYGIM010000011.1"/>
</dbReference>
<dbReference type="CDD" id="cd00093">
    <property type="entry name" value="HTH_XRE"/>
    <property type="match status" value="1"/>
</dbReference>
<keyword evidence="3" id="KW-1185">Reference proteome</keyword>
<dbReference type="SUPFAM" id="SSF47413">
    <property type="entry name" value="lambda repressor-like DNA-binding domains"/>
    <property type="match status" value="1"/>
</dbReference>
<feature type="domain" description="HTH cro/C1-type" evidence="1">
    <location>
        <begin position="21"/>
        <end position="67"/>
    </location>
</feature>
<accession>A0ABU5SL20</accession>
<dbReference type="InterPro" id="IPR001387">
    <property type="entry name" value="Cro/C1-type_HTH"/>
</dbReference>
<name>A0ABU5SL20_9BACT</name>
<comment type="caution">
    <text evidence="2">The sequence shown here is derived from an EMBL/GenBank/DDBJ whole genome shotgun (WGS) entry which is preliminary data.</text>
</comment>
<evidence type="ECO:0000313" key="3">
    <source>
        <dbReference type="Proteomes" id="UP001302222"/>
    </source>
</evidence>
<dbReference type="InterPro" id="IPR010982">
    <property type="entry name" value="Lambda_DNA-bd_dom_sf"/>
</dbReference>
<reference evidence="2 3" key="1">
    <citation type="submission" date="2023-12" db="EMBL/GenBank/DDBJ databases">
        <title>Novel species of the genus Arcicella isolated from rivers.</title>
        <authorList>
            <person name="Lu H."/>
        </authorList>
    </citation>
    <scope>NUCLEOTIDE SEQUENCE [LARGE SCALE GENOMIC DNA]</scope>
    <source>
        <strain evidence="2 3">DC25W</strain>
    </source>
</reference>
<sequence>MANYSKEILQNNVFNLLRYSGITYEQFANILEISLRKLKYVKNGESEFSIADVSKIAIFFDKSFAEITTKKIEVDRNFRNELLNIHRKNVEYRKILEDRPSIPYAIEFILVFDPEFENSELEVKQILQVFRKYGWEYRSPSVSKELKKMKSLILSKPHHQKKGTNLYSKAILQQNVLNITASSK</sequence>